<dbReference type="OrthoDB" id="9151676at2"/>
<proteinExistence type="predicted"/>
<dbReference type="GO" id="GO:0016301">
    <property type="term" value="F:kinase activity"/>
    <property type="evidence" value="ECO:0007669"/>
    <property type="project" value="UniProtKB-KW"/>
</dbReference>
<dbReference type="Gene3D" id="3.30.450.40">
    <property type="match status" value="1"/>
</dbReference>
<sequence>MNLKTNTDLFSRLGEPARMQRLAGYDLFDTGMHRQLDRIAARSAARLQAPVSMVSILLDSAQFIIGHHGLPDTAAQLQGTPAEWALCTRTVLAGSPYCLTNSDTDPQHADNPIMAITGLRSYAGVPLRDDTGQILGAHCVLDAAPRRFTELDVAMLSEAAVDTMRILEQYRVS</sequence>
<name>A0A101J9U4_9ACTN</name>
<evidence type="ECO:0000313" key="2">
    <source>
        <dbReference type="EMBL" id="KUL22829.1"/>
    </source>
</evidence>
<dbReference type="InterPro" id="IPR003018">
    <property type="entry name" value="GAF"/>
</dbReference>
<reference evidence="2 3" key="1">
    <citation type="submission" date="2015-10" db="EMBL/GenBank/DDBJ databases">
        <authorList>
            <person name="Gilbert D.G."/>
        </authorList>
    </citation>
    <scope>NUCLEOTIDE SEQUENCE [LARGE SCALE GENOMIC DNA]</scope>
    <source>
        <strain evidence="2 3">NRRL B-16712</strain>
    </source>
</reference>
<dbReference type="SUPFAM" id="SSF55781">
    <property type="entry name" value="GAF domain-like"/>
    <property type="match status" value="1"/>
</dbReference>
<dbReference type="EMBL" id="LLZH01000337">
    <property type="protein sequence ID" value="KUL22829.1"/>
    <property type="molecule type" value="Genomic_DNA"/>
</dbReference>
<dbReference type="AlphaFoldDB" id="A0A101J9U4"/>
<protein>
    <submittedName>
        <fullName evidence="2">Histidine kinase</fullName>
    </submittedName>
</protein>
<dbReference type="RefSeq" id="WP_067706958.1">
    <property type="nucleotide sequence ID" value="NZ_LLZH01000337.1"/>
</dbReference>
<keyword evidence="3" id="KW-1185">Reference proteome</keyword>
<organism evidence="2 3">
    <name type="scientific">Actinoplanes awajinensis subsp. mycoplanecinus</name>
    <dbReference type="NCBI Taxonomy" id="135947"/>
    <lineage>
        <taxon>Bacteria</taxon>
        <taxon>Bacillati</taxon>
        <taxon>Actinomycetota</taxon>
        <taxon>Actinomycetes</taxon>
        <taxon>Micromonosporales</taxon>
        <taxon>Micromonosporaceae</taxon>
        <taxon>Actinoplanes</taxon>
    </lineage>
</organism>
<keyword evidence="2" id="KW-0808">Transferase</keyword>
<dbReference type="InterPro" id="IPR029016">
    <property type="entry name" value="GAF-like_dom_sf"/>
</dbReference>
<dbReference type="Pfam" id="PF01590">
    <property type="entry name" value="GAF"/>
    <property type="match status" value="1"/>
</dbReference>
<comment type="caution">
    <text evidence="2">The sequence shown here is derived from an EMBL/GenBank/DDBJ whole genome shotgun (WGS) entry which is preliminary data.</text>
</comment>
<evidence type="ECO:0000313" key="3">
    <source>
        <dbReference type="Proteomes" id="UP000053244"/>
    </source>
</evidence>
<feature type="domain" description="GAF" evidence="1">
    <location>
        <begin position="33"/>
        <end position="160"/>
    </location>
</feature>
<dbReference type="Proteomes" id="UP000053244">
    <property type="component" value="Unassembled WGS sequence"/>
</dbReference>
<accession>A0A101J9U4</accession>
<keyword evidence="2" id="KW-0418">Kinase</keyword>
<dbReference type="PANTHER" id="PTHR43102">
    <property type="entry name" value="SLR1143 PROTEIN"/>
    <property type="match status" value="1"/>
</dbReference>
<gene>
    <name evidence="2" type="ORF">ADL15_47435</name>
</gene>
<dbReference type="PANTHER" id="PTHR43102:SF2">
    <property type="entry name" value="GAF DOMAIN-CONTAINING PROTEIN"/>
    <property type="match status" value="1"/>
</dbReference>
<evidence type="ECO:0000259" key="1">
    <source>
        <dbReference type="Pfam" id="PF01590"/>
    </source>
</evidence>